<dbReference type="SMART" id="SM00305">
    <property type="entry name" value="HintC"/>
    <property type="match status" value="1"/>
</dbReference>
<sequence>MTPKSYTCSNGRVRWDGQAVGADDGALPGLERAGLARLGLVRSVKTPEFAGVTFHEVMSKSALSKVPAASRMPFGWTVNPYRGCSHACRYCTSPDTLVMMADGRQKPIRDLRVGERIVGTESRGKYRRYVQTEVLAWWATRRPAHRVTLADGTEIVASGDHRFLVSGRGWKHVASALPGDAQRPYLTTNNSLMGFGTGPRPSVLELPESSPEYRRGYLTGMIRGDGMLFEKNYERPGRTGRVTHFRLALVDAEALERSTEYLALEGIRVHRRPFSPATPARRPMDAIHTARRADYRAIRSIIDWPVNPSVEWKRGFLAGIFDAEGSCSRGILRIANKDEEILSRTSGAMDALGISNVRERAREGGVATIRVIGGMSARQRFFRTTRPAISRKLGILGTAVKTSCDLRVVSVEDLGFEQEMIDITTGTGDFIANGVVSHNCFARPTHEYLDLDAGKDFDSEVVVKMNVDQVLRAELAKPSWRREPVALGTNTDPYQRAEGRYRLMPGIIGALADSGTPFSILTKGTLLRRDLPLIAEAAQRVEVGLGVSLAFVDDELQQAVEPGTPTPRARLDLIRAVRAAGLPCGVMVAPVLPWLTDSRDHLRRLLDAVADAGATGVTVVPLHLKPGTREWYLQWLERDHPRVVAGYERVFARGTYALEAYRQWLWDRVQPLLDERGFGSSGHRARSGATGRFHDELRPHDEGDYPAGSIVEPTGGALPGMSPDGAGLEVAGAGVEQVLF</sequence>
<evidence type="ECO:0000256" key="5">
    <source>
        <dbReference type="ARBA" id="ARBA00023014"/>
    </source>
</evidence>
<dbReference type="SUPFAM" id="SSF55608">
    <property type="entry name" value="Homing endonucleases"/>
    <property type="match status" value="1"/>
</dbReference>
<dbReference type="InterPro" id="IPR004042">
    <property type="entry name" value="Intein_endonuc_central"/>
</dbReference>
<dbReference type="InterPro" id="IPR007197">
    <property type="entry name" value="rSAM"/>
</dbReference>
<keyword evidence="4" id="KW-0408">Iron</keyword>
<dbReference type="PRINTS" id="PR00379">
    <property type="entry name" value="INTEIN"/>
</dbReference>
<dbReference type="InterPro" id="IPR003586">
    <property type="entry name" value="Hint_dom_C"/>
</dbReference>
<organism evidence="8 9">
    <name type="scientific">Isoptericola hypogeus</name>
    <dbReference type="NCBI Taxonomy" id="300179"/>
    <lineage>
        <taxon>Bacteria</taxon>
        <taxon>Bacillati</taxon>
        <taxon>Actinomycetota</taxon>
        <taxon>Actinomycetes</taxon>
        <taxon>Micrococcales</taxon>
        <taxon>Promicromonosporaceae</taxon>
        <taxon>Isoptericola</taxon>
    </lineage>
</organism>
<dbReference type="PANTHER" id="PTHR43432:SF3">
    <property type="entry name" value="SLR0285 PROTEIN"/>
    <property type="match status" value="1"/>
</dbReference>
<feature type="domain" description="DOD-type homing endonuclease" evidence="7">
    <location>
        <begin position="218"/>
        <end position="354"/>
    </location>
</feature>
<dbReference type="PROSITE" id="PS50818">
    <property type="entry name" value="INTEIN_C_TER"/>
    <property type="match status" value="1"/>
</dbReference>
<evidence type="ECO:0000256" key="4">
    <source>
        <dbReference type="ARBA" id="ARBA00023004"/>
    </source>
</evidence>
<dbReference type="InterPro" id="IPR040086">
    <property type="entry name" value="MJ0683-like"/>
</dbReference>
<accession>A0ABN2JRL2</accession>
<gene>
    <name evidence="8" type="ORF">GCM10009809_34860</name>
</gene>
<protein>
    <submittedName>
        <fullName evidence="8">Intein-containing Rv2578c family radical SAM protein</fullName>
    </submittedName>
</protein>
<dbReference type="Pfam" id="PF14528">
    <property type="entry name" value="LAGLIDADG_3"/>
    <property type="match status" value="1"/>
</dbReference>
<evidence type="ECO:0000256" key="1">
    <source>
        <dbReference type="ARBA" id="ARBA00022723"/>
    </source>
</evidence>
<dbReference type="Proteomes" id="UP001501138">
    <property type="component" value="Unassembled WGS sequence"/>
</dbReference>
<dbReference type="NCBIfam" id="NF038136">
    <property type="entry name" value="rSAM_Rv_intein"/>
    <property type="match status" value="1"/>
</dbReference>
<dbReference type="PROSITE" id="PS50819">
    <property type="entry name" value="INTEIN_ENDONUCLEASE"/>
    <property type="match status" value="1"/>
</dbReference>
<keyword evidence="2" id="KW-0068">Autocatalytic cleavage</keyword>
<evidence type="ECO:0000313" key="8">
    <source>
        <dbReference type="EMBL" id="GAA1736666.1"/>
    </source>
</evidence>
<dbReference type="InterPro" id="IPR006142">
    <property type="entry name" value="INTEIN"/>
</dbReference>
<dbReference type="InterPro" id="IPR004860">
    <property type="entry name" value="LAGLIDADG_dom"/>
</dbReference>
<proteinExistence type="predicted"/>
<dbReference type="Gene3D" id="3.80.30.30">
    <property type="match status" value="1"/>
</dbReference>
<evidence type="ECO:0000256" key="2">
    <source>
        <dbReference type="ARBA" id="ARBA00022813"/>
    </source>
</evidence>
<dbReference type="InterPro" id="IPR006141">
    <property type="entry name" value="Intein_N"/>
</dbReference>
<dbReference type="InterPro" id="IPR030934">
    <property type="entry name" value="Intein_C"/>
</dbReference>
<dbReference type="Pfam" id="PF04055">
    <property type="entry name" value="Radical_SAM"/>
    <property type="match status" value="1"/>
</dbReference>
<dbReference type="InterPro" id="IPR027434">
    <property type="entry name" value="Homing_endonucl"/>
</dbReference>
<dbReference type="EMBL" id="BAAAPM010000008">
    <property type="protein sequence ID" value="GAA1736666.1"/>
    <property type="molecule type" value="Genomic_DNA"/>
</dbReference>
<dbReference type="Gene3D" id="3.10.28.10">
    <property type="entry name" value="Homing endonucleases"/>
    <property type="match status" value="1"/>
</dbReference>
<dbReference type="InterPro" id="IPR036844">
    <property type="entry name" value="Hint_dom_sf"/>
</dbReference>
<keyword evidence="5" id="KW-0411">Iron-sulfur</keyword>
<dbReference type="SMART" id="SM00306">
    <property type="entry name" value="HintN"/>
    <property type="match status" value="1"/>
</dbReference>
<evidence type="ECO:0000256" key="6">
    <source>
        <dbReference type="SAM" id="MobiDB-lite"/>
    </source>
</evidence>
<feature type="region of interest" description="Disordered" evidence="6">
    <location>
        <begin position="680"/>
        <end position="699"/>
    </location>
</feature>
<keyword evidence="3" id="KW-0651">Protein splicing</keyword>
<dbReference type="Gene3D" id="2.170.16.10">
    <property type="entry name" value="Hedgehog/Intein (Hint) domain"/>
    <property type="match status" value="1"/>
</dbReference>
<comment type="caution">
    <text evidence="8">The sequence shown here is derived from an EMBL/GenBank/DDBJ whole genome shotgun (WGS) entry which is preliminary data.</text>
</comment>
<dbReference type="PANTHER" id="PTHR43432">
    <property type="entry name" value="SLR0285 PROTEIN"/>
    <property type="match status" value="1"/>
</dbReference>
<dbReference type="SUPFAM" id="SSF51294">
    <property type="entry name" value="Hedgehog/intein (Hint) domain"/>
    <property type="match status" value="1"/>
</dbReference>
<dbReference type="InterPro" id="IPR058240">
    <property type="entry name" value="rSAM_sf"/>
</dbReference>
<dbReference type="PROSITE" id="PS50817">
    <property type="entry name" value="INTEIN_N_TER"/>
    <property type="match status" value="1"/>
</dbReference>
<dbReference type="CDD" id="cd00081">
    <property type="entry name" value="Hint"/>
    <property type="match status" value="1"/>
</dbReference>
<dbReference type="NCBIfam" id="NF038135">
    <property type="entry name" value="rSAM_Rv2578c"/>
    <property type="match status" value="1"/>
</dbReference>
<dbReference type="InterPro" id="IPR003587">
    <property type="entry name" value="Hint_dom_N"/>
</dbReference>
<reference evidence="8 9" key="1">
    <citation type="journal article" date="2019" name="Int. J. Syst. Evol. Microbiol.">
        <title>The Global Catalogue of Microorganisms (GCM) 10K type strain sequencing project: providing services to taxonomists for standard genome sequencing and annotation.</title>
        <authorList>
            <consortium name="The Broad Institute Genomics Platform"/>
            <consortium name="The Broad Institute Genome Sequencing Center for Infectious Disease"/>
            <person name="Wu L."/>
            <person name="Ma J."/>
        </authorList>
    </citation>
    <scope>NUCLEOTIDE SEQUENCE [LARGE SCALE GENOMIC DNA]</scope>
    <source>
        <strain evidence="8 9">JCM 15589</strain>
    </source>
</reference>
<evidence type="ECO:0000259" key="7">
    <source>
        <dbReference type="PROSITE" id="PS50819"/>
    </source>
</evidence>
<dbReference type="SUPFAM" id="SSF102114">
    <property type="entry name" value="Radical SAM enzymes"/>
    <property type="match status" value="1"/>
</dbReference>
<evidence type="ECO:0000256" key="3">
    <source>
        <dbReference type="ARBA" id="ARBA00023000"/>
    </source>
</evidence>
<keyword evidence="9" id="KW-1185">Reference proteome</keyword>
<keyword evidence="1" id="KW-0479">Metal-binding</keyword>
<name>A0ABN2JRL2_9MICO</name>
<evidence type="ECO:0000313" key="9">
    <source>
        <dbReference type="Proteomes" id="UP001501138"/>
    </source>
</evidence>